<sequence>MHGHSPLPSLIRCRPLRAASAGRRMRVTAFCCLVLASRLLLAADLPGSHDLEVLPRVPHAEIVEFRQGDAERRYPLGGIQRISGRLRAEREVSAEGALTAVTYQLPDGHAVAEAFAQAREALLGQGAELLYWCEGRDCGASSLWANAVFGNADLYGPDERQAYALLRLAAPRRDSLLALYAIIRGNRREYLHVEQLDAAALGELLPTPDTLLRQLRADGQLLLPGLTGEPGAAWSELLARSLMLDSTLRVALAGAQAPAWRAALVERGVRAARLELDEAAIAGLRLSRLP</sequence>
<dbReference type="Pfam" id="PF16234">
    <property type="entry name" value="DUF4892"/>
    <property type="match status" value="1"/>
</dbReference>
<dbReference type="Proteomes" id="UP000199250">
    <property type="component" value="Unassembled WGS sequence"/>
</dbReference>
<accession>A0A1H6WT67</accession>
<evidence type="ECO:0000313" key="1">
    <source>
        <dbReference type="EMBL" id="SEJ20023.1"/>
    </source>
</evidence>
<gene>
    <name evidence="1" type="ORF">SAMN04244572_03093</name>
</gene>
<evidence type="ECO:0000313" key="2">
    <source>
        <dbReference type="Proteomes" id="UP000199250"/>
    </source>
</evidence>
<proteinExistence type="predicted"/>
<organism evidence="1 2">
    <name type="scientific">Azotobacter beijerinckii</name>
    <dbReference type="NCBI Taxonomy" id="170623"/>
    <lineage>
        <taxon>Bacteria</taxon>
        <taxon>Pseudomonadati</taxon>
        <taxon>Pseudomonadota</taxon>
        <taxon>Gammaproteobacteria</taxon>
        <taxon>Pseudomonadales</taxon>
        <taxon>Pseudomonadaceae</taxon>
        <taxon>Azotobacter</taxon>
    </lineage>
</organism>
<protein>
    <recommendedName>
        <fullName evidence="3">DUF4892 domain-containing protein</fullName>
    </recommendedName>
</protein>
<dbReference type="InterPro" id="IPR032608">
    <property type="entry name" value="DUF4892"/>
</dbReference>
<dbReference type="EMBL" id="FNYQ01000059">
    <property type="protein sequence ID" value="SEJ20023.1"/>
    <property type="molecule type" value="Genomic_DNA"/>
</dbReference>
<reference evidence="1 2" key="1">
    <citation type="submission" date="2016-10" db="EMBL/GenBank/DDBJ databases">
        <authorList>
            <person name="de Groot N.N."/>
        </authorList>
    </citation>
    <scope>NUCLEOTIDE SEQUENCE [LARGE SCALE GENOMIC DNA]</scope>
    <source>
        <strain evidence="1 2">DSM 373</strain>
    </source>
</reference>
<dbReference type="AlphaFoldDB" id="A0A1H6WT67"/>
<evidence type="ECO:0008006" key="3">
    <source>
        <dbReference type="Google" id="ProtNLM"/>
    </source>
</evidence>
<name>A0A1H6WT67_9GAMM</name>